<name>A0A3P6B2P0_BRAOL</name>
<dbReference type="EMBL" id="LR031872">
    <property type="protein sequence ID" value="VDD00467.1"/>
    <property type="molecule type" value="Genomic_DNA"/>
</dbReference>
<protein>
    <submittedName>
        <fullName evidence="1">Uncharacterized protein</fullName>
    </submittedName>
</protein>
<proteinExistence type="predicted"/>
<accession>A0A3P6B2P0</accession>
<organism evidence="1">
    <name type="scientific">Brassica oleracea</name>
    <name type="common">Wild cabbage</name>
    <dbReference type="NCBI Taxonomy" id="3712"/>
    <lineage>
        <taxon>Eukaryota</taxon>
        <taxon>Viridiplantae</taxon>
        <taxon>Streptophyta</taxon>
        <taxon>Embryophyta</taxon>
        <taxon>Tracheophyta</taxon>
        <taxon>Spermatophyta</taxon>
        <taxon>Magnoliopsida</taxon>
        <taxon>eudicotyledons</taxon>
        <taxon>Gunneridae</taxon>
        <taxon>Pentapetalae</taxon>
        <taxon>rosids</taxon>
        <taxon>malvids</taxon>
        <taxon>Brassicales</taxon>
        <taxon>Brassicaceae</taxon>
        <taxon>Brassiceae</taxon>
        <taxon>Brassica</taxon>
    </lineage>
</organism>
<sequence>MSESSRRLSGSISLLVLSLPISNHIDQSTTILDVPGVVCIHDKSILHVLEYKRQVLKRASSSALQG</sequence>
<gene>
    <name evidence="1" type="ORF">BOLC3T21054H</name>
</gene>
<dbReference type="AlphaFoldDB" id="A0A3P6B2P0"/>
<reference evidence="1" key="1">
    <citation type="submission" date="2018-11" db="EMBL/GenBank/DDBJ databases">
        <authorList>
            <consortium name="Genoscope - CEA"/>
            <person name="William W."/>
        </authorList>
    </citation>
    <scope>NUCLEOTIDE SEQUENCE</scope>
</reference>
<evidence type="ECO:0000313" key="1">
    <source>
        <dbReference type="EMBL" id="VDD00467.1"/>
    </source>
</evidence>